<dbReference type="GeneID" id="55004006"/>
<evidence type="ECO:0000313" key="4">
    <source>
        <dbReference type="EMBL" id="AYD86213.1"/>
    </source>
</evidence>
<dbReference type="SUPFAM" id="SSF47090">
    <property type="entry name" value="PGBD-like"/>
    <property type="match status" value="1"/>
</dbReference>
<evidence type="ECO:0000256" key="1">
    <source>
        <dbReference type="ARBA" id="ARBA00022529"/>
    </source>
</evidence>
<dbReference type="InterPro" id="IPR036365">
    <property type="entry name" value="PGBD-like_sf"/>
</dbReference>
<name>A0A386KNX3_9CAUD</name>
<dbReference type="Proteomes" id="UP000282247">
    <property type="component" value="Segment"/>
</dbReference>
<accession>A0A386KNX3</accession>
<keyword evidence="1" id="KW-0929">Antimicrobial</keyword>
<dbReference type="CDD" id="cd06583">
    <property type="entry name" value="PGRP"/>
    <property type="match status" value="1"/>
</dbReference>
<keyword evidence="5" id="KW-1185">Reference proteome</keyword>
<dbReference type="SUPFAM" id="SSF55846">
    <property type="entry name" value="N-acetylmuramoyl-L-alanine amidase-like"/>
    <property type="match status" value="1"/>
</dbReference>
<dbReference type="InterPro" id="IPR002502">
    <property type="entry name" value="Amidase_domain"/>
</dbReference>
<protein>
    <submittedName>
        <fullName evidence="4">Endolysin</fullName>
    </submittedName>
</protein>
<evidence type="ECO:0000256" key="2">
    <source>
        <dbReference type="ARBA" id="ARBA00022638"/>
    </source>
</evidence>
<proteinExistence type="predicted"/>
<dbReference type="GO" id="GO:0008745">
    <property type="term" value="F:N-acetylmuramoyl-L-alanine amidase activity"/>
    <property type="evidence" value="ECO:0007669"/>
    <property type="project" value="InterPro"/>
</dbReference>
<sequence length="361" mass="37506">MARMPGATWRPIAVNYTNNGQAEVRGVVVHIMAGTLSGTDSWFRNSKARASSHFGTGKGGALTQWVDTSDRAWAQAAGNSAWLSVENEGQGGDTLTDAQLDRNAEVLAWAHVTHDVPLKVATSTSDRGLAYHGLGGSAWGGHTSCPGSRIVAQLPEIVRRAKKLTGSTAPDEPTGVARYRVTIGGLAYGYGAKGDHVTKVGRALVAKGFGTHYAEGPGPTWSDADTENYADYQKSLGYSGSDADGVPGESTLRKLLGTLPAAPKPAAKVVDLSKLLAAARTDPAKAGTPVSYAGARVVEDALAAEGLLAKKYADGHFGTQTKTAYAAWQRRCGYSGAAADGLPGRASLDALARKHGFTVTA</sequence>
<dbReference type="NCBIfam" id="NF038080">
    <property type="entry name" value="PG_bind_siph"/>
    <property type="match status" value="1"/>
</dbReference>
<dbReference type="Gene3D" id="1.10.101.10">
    <property type="entry name" value="PGBD-like superfamily/PGBD"/>
    <property type="match status" value="1"/>
</dbReference>
<dbReference type="GO" id="GO:0001897">
    <property type="term" value="P:symbiont-mediated cytolysis of host cell"/>
    <property type="evidence" value="ECO:0007669"/>
    <property type="project" value="UniProtKB-ARBA"/>
</dbReference>
<dbReference type="GO" id="GO:0042742">
    <property type="term" value="P:defense response to bacterium"/>
    <property type="evidence" value="ECO:0007669"/>
    <property type="project" value="UniProtKB-KW"/>
</dbReference>
<dbReference type="RefSeq" id="YP_009812933.1">
    <property type="nucleotide sequence ID" value="NC_048072.1"/>
</dbReference>
<dbReference type="InterPro" id="IPR047763">
    <property type="entry name" value="PG_bind_dom_phiBT1-type"/>
</dbReference>
<dbReference type="EMBL" id="MH825699">
    <property type="protein sequence ID" value="AYD86213.1"/>
    <property type="molecule type" value="Genomic_DNA"/>
</dbReference>
<dbReference type="InterPro" id="IPR036366">
    <property type="entry name" value="PGBDSf"/>
</dbReference>
<feature type="domain" description="N-acetylmuramoyl-L-alanine amidase" evidence="3">
    <location>
        <begin position="22"/>
        <end position="147"/>
    </location>
</feature>
<dbReference type="GO" id="GO:0009253">
    <property type="term" value="P:peptidoglycan catabolic process"/>
    <property type="evidence" value="ECO:0007669"/>
    <property type="project" value="InterPro"/>
</dbReference>
<gene>
    <name evidence="4" type="primary">22</name>
    <name evidence="4" type="ORF">SEA_DAROLANDSTONE_22</name>
</gene>
<dbReference type="Pfam" id="PF01510">
    <property type="entry name" value="Amidase_2"/>
    <property type="match status" value="1"/>
</dbReference>
<organism evidence="4 5">
    <name type="scientific">Streptomyces phage Darolandstone</name>
    <dbReference type="NCBI Taxonomy" id="2315716"/>
    <lineage>
        <taxon>Viruses</taxon>
        <taxon>Duplodnaviria</taxon>
        <taxon>Heunggongvirae</taxon>
        <taxon>Uroviricota</taxon>
        <taxon>Caudoviricetes</taxon>
        <taxon>Raleighvirus</taxon>
        <taxon>Raleighvirus darolandstone</taxon>
    </lineage>
</organism>
<keyword evidence="2" id="KW-0081">Bacteriolytic enzyme</keyword>
<dbReference type="Gene3D" id="3.40.80.10">
    <property type="entry name" value="Peptidoglycan recognition protein-like"/>
    <property type="match status" value="1"/>
</dbReference>
<reference evidence="4 5" key="1">
    <citation type="submission" date="2018-08" db="EMBL/GenBank/DDBJ databases">
        <authorList>
            <person name="Amani N.Z."/>
            <person name="Ambroziak M.E."/>
            <person name="Biju A."/>
            <person name="Bushnell W."/>
            <person name="Calia C.N."/>
            <person name="Chen Y.J."/>
            <person name="Hill L.T."/>
            <person name="Karpinska S."/>
            <person name="Martinez K.C."/>
            <person name="Medwid J.R."/>
            <person name="Nguyen C."/>
            <person name="Oliver A."/>
            <person name="Pham J.P."/>
            <person name="Ramsey M.R."/>
            <person name="Ravi S."/>
            <person name="Sardina J.R."/>
            <person name="Senecal S.L."/>
            <person name="Sheen J."/>
            <person name="Shende N.V."/>
            <person name="Shi C.Y."/>
            <person name="Stuart L.C."/>
            <person name="Vu L."/>
            <person name="Wang L.Q."/>
            <person name="West L.J."/>
            <person name="Westgaard A.C."/>
            <person name="Liu R.B."/>
            <person name="Pierce E.C."/>
            <person name="Mohan S."/>
            <person name="Pogliano J."/>
            <person name="Delesalle V.A."/>
            <person name="Garlena R.A."/>
            <person name="Russell D.A."/>
            <person name="Pope W.H."/>
            <person name="Jacobs-Sera D."/>
            <person name="Hatfull G.F."/>
        </authorList>
    </citation>
    <scope>NUCLEOTIDE SEQUENCE [LARGE SCALE GENOMIC DNA]</scope>
</reference>
<evidence type="ECO:0000259" key="3">
    <source>
        <dbReference type="Pfam" id="PF01510"/>
    </source>
</evidence>
<dbReference type="InterPro" id="IPR036505">
    <property type="entry name" value="Amidase/PGRP_sf"/>
</dbReference>
<dbReference type="KEGG" id="vg:55004006"/>
<evidence type="ECO:0000313" key="5">
    <source>
        <dbReference type="Proteomes" id="UP000282247"/>
    </source>
</evidence>